<gene>
    <name evidence="2" type="ORF">AVEN_11794_1</name>
</gene>
<feature type="region of interest" description="Disordered" evidence="1">
    <location>
        <begin position="27"/>
        <end position="76"/>
    </location>
</feature>
<evidence type="ECO:0000313" key="3">
    <source>
        <dbReference type="Proteomes" id="UP000499080"/>
    </source>
</evidence>
<accession>A0A4Y2SP32</accession>
<protein>
    <submittedName>
        <fullName evidence="2">Uncharacterized protein</fullName>
    </submittedName>
</protein>
<reference evidence="2 3" key="1">
    <citation type="journal article" date="2019" name="Sci. Rep.">
        <title>Orb-weaving spider Araneus ventricosus genome elucidates the spidroin gene catalogue.</title>
        <authorList>
            <person name="Kono N."/>
            <person name="Nakamura H."/>
            <person name="Ohtoshi R."/>
            <person name="Moran D.A.P."/>
            <person name="Shinohara A."/>
            <person name="Yoshida Y."/>
            <person name="Fujiwara M."/>
            <person name="Mori M."/>
            <person name="Tomita M."/>
            <person name="Arakawa K."/>
        </authorList>
    </citation>
    <scope>NUCLEOTIDE SEQUENCE [LARGE SCALE GENOMIC DNA]</scope>
</reference>
<dbReference type="AlphaFoldDB" id="A0A4Y2SP32"/>
<feature type="compositionally biased region" description="Polar residues" evidence="1">
    <location>
        <begin position="27"/>
        <end position="50"/>
    </location>
</feature>
<feature type="compositionally biased region" description="Polar residues" evidence="1">
    <location>
        <begin position="148"/>
        <end position="157"/>
    </location>
</feature>
<name>A0A4Y2SP32_ARAVE</name>
<keyword evidence="3" id="KW-1185">Reference proteome</keyword>
<proteinExistence type="predicted"/>
<dbReference type="Proteomes" id="UP000499080">
    <property type="component" value="Unassembled WGS sequence"/>
</dbReference>
<evidence type="ECO:0000256" key="1">
    <source>
        <dbReference type="SAM" id="MobiDB-lite"/>
    </source>
</evidence>
<comment type="caution">
    <text evidence="2">The sequence shown here is derived from an EMBL/GenBank/DDBJ whole genome shotgun (WGS) entry which is preliminary data.</text>
</comment>
<sequence>MVKSTQYEPEPTANVNVQVVSEAIQTKSVSDSNNLGKTETQSGPSANNKPQKLVNKDNASEISQIPTSKSDQSELPKRISKFFKETKAMKKARLASTKKNLDKKIKDSIKKLTITKQDLLKRSISDNESDEISIHPSDEGMSTDEDVNSPQLKNLST</sequence>
<feature type="compositionally biased region" description="Polar residues" evidence="1">
    <location>
        <begin position="60"/>
        <end position="70"/>
    </location>
</feature>
<dbReference type="EMBL" id="BGPR01022534">
    <property type="protein sequence ID" value="GBN88929.1"/>
    <property type="molecule type" value="Genomic_DNA"/>
</dbReference>
<organism evidence="2 3">
    <name type="scientific">Araneus ventricosus</name>
    <name type="common">Orbweaver spider</name>
    <name type="synonym">Epeira ventricosa</name>
    <dbReference type="NCBI Taxonomy" id="182803"/>
    <lineage>
        <taxon>Eukaryota</taxon>
        <taxon>Metazoa</taxon>
        <taxon>Ecdysozoa</taxon>
        <taxon>Arthropoda</taxon>
        <taxon>Chelicerata</taxon>
        <taxon>Arachnida</taxon>
        <taxon>Araneae</taxon>
        <taxon>Araneomorphae</taxon>
        <taxon>Entelegynae</taxon>
        <taxon>Araneoidea</taxon>
        <taxon>Araneidae</taxon>
        <taxon>Araneus</taxon>
    </lineage>
</organism>
<feature type="region of interest" description="Disordered" evidence="1">
    <location>
        <begin position="117"/>
        <end position="157"/>
    </location>
</feature>
<evidence type="ECO:0000313" key="2">
    <source>
        <dbReference type="EMBL" id="GBN88929.1"/>
    </source>
</evidence>